<gene>
    <name evidence="11" type="ORF">PanWU01x14_362750</name>
</gene>
<accession>A0A2P5A6X7</accession>
<evidence type="ECO:0000256" key="3">
    <source>
        <dbReference type="ARBA" id="ARBA00022692"/>
    </source>
</evidence>
<evidence type="ECO:0000256" key="5">
    <source>
        <dbReference type="ARBA" id="ARBA00022737"/>
    </source>
</evidence>
<organism evidence="11 12">
    <name type="scientific">Parasponia andersonii</name>
    <name type="common">Sponia andersonii</name>
    <dbReference type="NCBI Taxonomy" id="3476"/>
    <lineage>
        <taxon>Eukaryota</taxon>
        <taxon>Viridiplantae</taxon>
        <taxon>Streptophyta</taxon>
        <taxon>Embryophyta</taxon>
        <taxon>Tracheophyta</taxon>
        <taxon>Spermatophyta</taxon>
        <taxon>Magnoliopsida</taxon>
        <taxon>eudicotyledons</taxon>
        <taxon>Gunneridae</taxon>
        <taxon>Pentapetalae</taxon>
        <taxon>rosids</taxon>
        <taxon>fabids</taxon>
        <taxon>Rosales</taxon>
        <taxon>Cannabaceae</taxon>
        <taxon>Parasponia</taxon>
    </lineage>
</organism>
<dbReference type="EMBL" id="JXTB01000840">
    <property type="protein sequence ID" value="PON32269.1"/>
    <property type="molecule type" value="Genomic_DNA"/>
</dbReference>
<reference evidence="12" key="1">
    <citation type="submission" date="2016-06" db="EMBL/GenBank/DDBJ databases">
        <title>Parallel loss of symbiosis genes in relatives of nitrogen-fixing non-legume Parasponia.</title>
        <authorList>
            <person name="Van Velzen R."/>
            <person name="Holmer R."/>
            <person name="Bu F."/>
            <person name="Rutten L."/>
            <person name="Van Zeijl A."/>
            <person name="Liu W."/>
            <person name="Santuari L."/>
            <person name="Cao Q."/>
            <person name="Sharma T."/>
            <person name="Shen D."/>
            <person name="Roswanjaya Y."/>
            <person name="Wardhani T."/>
            <person name="Kalhor M.S."/>
            <person name="Jansen J."/>
            <person name="Van den Hoogen J."/>
            <person name="Gungor B."/>
            <person name="Hartog M."/>
            <person name="Hontelez J."/>
            <person name="Verver J."/>
            <person name="Yang W.-C."/>
            <person name="Schijlen E."/>
            <person name="Repin R."/>
            <person name="Schilthuizen M."/>
            <person name="Schranz E."/>
            <person name="Heidstra R."/>
            <person name="Miyata K."/>
            <person name="Fedorova E."/>
            <person name="Kohlen W."/>
            <person name="Bisseling T."/>
            <person name="Smit S."/>
            <person name="Geurts R."/>
        </authorList>
    </citation>
    <scope>NUCLEOTIDE SEQUENCE [LARGE SCALE GENOMIC DNA]</scope>
    <source>
        <strain evidence="12">cv. WU1-14</strain>
    </source>
</reference>
<evidence type="ECO:0000256" key="6">
    <source>
        <dbReference type="ARBA" id="ARBA00022989"/>
    </source>
</evidence>
<dbReference type="Proteomes" id="UP000237105">
    <property type="component" value="Unassembled WGS sequence"/>
</dbReference>
<dbReference type="PANTHER" id="PTHR48063">
    <property type="entry name" value="LRR RECEPTOR-LIKE KINASE"/>
    <property type="match status" value="1"/>
</dbReference>
<proteinExistence type="predicted"/>
<dbReference type="InterPro" id="IPR046956">
    <property type="entry name" value="RLP23-like"/>
</dbReference>
<feature type="non-terminal residue" evidence="11">
    <location>
        <position position="1"/>
    </location>
</feature>
<keyword evidence="8" id="KW-0675">Receptor</keyword>
<evidence type="ECO:0000256" key="9">
    <source>
        <dbReference type="ARBA" id="ARBA00023180"/>
    </source>
</evidence>
<dbReference type="AlphaFoldDB" id="A0A2P5A6X7"/>
<evidence type="ECO:0000259" key="10">
    <source>
        <dbReference type="Pfam" id="PF23598"/>
    </source>
</evidence>
<evidence type="ECO:0000256" key="4">
    <source>
        <dbReference type="ARBA" id="ARBA00022729"/>
    </source>
</evidence>
<dbReference type="Gene3D" id="3.80.10.10">
    <property type="entry name" value="Ribonuclease Inhibitor"/>
    <property type="match status" value="1"/>
</dbReference>
<dbReference type="OrthoDB" id="1194313at2759"/>
<comment type="subcellular location">
    <subcellularLocation>
        <location evidence="1">Membrane</location>
        <topology evidence="1">Single-pass type I membrane protein</topology>
    </subcellularLocation>
</comment>
<feature type="domain" description="Disease resistance R13L4/SHOC-2-like LRR" evidence="10">
    <location>
        <begin position="48"/>
        <end position="203"/>
    </location>
</feature>
<sequence>RKNGLLQVASNSASNKSGHVIELDLSFSDSAFNDSDQANRLPRGDISSSLVELPYLKCLDLSGIDFGGSRIPSFLGALSKLRYLRLSNAEIVGEIPPQLGNLSSLEIETLYLGYNNLTGDIPSSLMNCTELVVLDVGENKLSGHVPTWISNIPNLVILSLRSNHFYRSIPSSLFEVLNLQLLDLSSNNLSRSLPNCLGNFTTMKTSGSVEMNIEHEYLINDDAFGAALETYEDEILLMWKGKLSKYGCTLRLVKSIDLLSKNIVGEIPREITERVELRAHNSRASIGMRTWEILNYVEIHSQRSAKEMKIKNVFLKILIKRQMMKSF</sequence>
<dbReference type="InterPro" id="IPR055414">
    <property type="entry name" value="LRR_R13L4/SHOC2-like"/>
</dbReference>
<dbReference type="PANTHER" id="PTHR48063:SF98">
    <property type="entry name" value="LRR RECEPTOR-LIKE SERINE_THREONINE-PROTEIN KINASE FLS2"/>
    <property type="match status" value="1"/>
</dbReference>
<comment type="caution">
    <text evidence="11">The sequence shown here is derived from an EMBL/GenBank/DDBJ whole genome shotgun (WGS) entry which is preliminary data.</text>
</comment>
<dbReference type="InterPro" id="IPR032675">
    <property type="entry name" value="LRR_dom_sf"/>
</dbReference>
<dbReference type="STRING" id="3476.A0A2P5A6X7"/>
<keyword evidence="2" id="KW-0433">Leucine-rich repeat</keyword>
<keyword evidence="4" id="KW-0732">Signal</keyword>
<name>A0A2P5A6X7_PARAD</name>
<dbReference type="SUPFAM" id="SSF52058">
    <property type="entry name" value="L domain-like"/>
    <property type="match status" value="1"/>
</dbReference>
<keyword evidence="5" id="KW-0677">Repeat</keyword>
<dbReference type="Pfam" id="PF23598">
    <property type="entry name" value="LRR_14"/>
    <property type="match status" value="1"/>
</dbReference>
<keyword evidence="6" id="KW-1133">Transmembrane helix</keyword>
<evidence type="ECO:0000256" key="2">
    <source>
        <dbReference type="ARBA" id="ARBA00022614"/>
    </source>
</evidence>
<keyword evidence="3" id="KW-0812">Transmembrane</keyword>
<evidence type="ECO:0000313" key="11">
    <source>
        <dbReference type="EMBL" id="PON32269.1"/>
    </source>
</evidence>
<keyword evidence="7" id="KW-0472">Membrane</keyword>
<protein>
    <submittedName>
        <fullName evidence="11">LRR domain containing protein</fullName>
    </submittedName>
</protein>
<dbReference type="FunFam" id="3.80.10.10:FF:000041">
    <property type="entry name" value="LRR receptor-like serine/threonine-protein kinase ERECTA"/>
    <property type="match status" value="1"/>
</dbReference>
<keyword evidence="9" id="KW-0325">Glycoprotein</keyword>
<evidence type="ECO:0000313" key="12">
    <source>
        <dbReference type="Proteomes" id="UP000237105"/>
    </source>
</evidence>
<keyword evidence="12" id="KW-1185">Reference proteome</keyword>
<evidence type="ECO:0000256" key="7">
    <source>
        <dbReference type="ARBA" id="ARBA00023136"/>
    </source>
</evidence>
<evidence type="ECO:0000256" key="1">
    <source>
        <dbReference type="ARBA" id="ARBA00004479"/>
    </source>
</evidence>
<evidence type="ECO:0000256" key="8">
    <source>
        <dbReference type="ARBA" id="ARBA00023170"/>
    </source>
</evidence>
<dbReference type="GO" id="GO:0016020">
    <property type="term" value="C:membrane"/>
    <property type="evidence" value="ECO:0007669"/>
    <property type="project" value="UniProtKB-SubCell"/>
</dbReference>